<keyword evidence="4" id="KW-0547">Nucleotide-binding</keyword>
<dbReference type="InterPro" id="IPR016064">
    <property type="entry name" value="NAD/diacylglycerol_kinase_sf"/>
</dbReference>
<keyword evidence="7" id="KW-0594">Phospholipid biosynthesis</keyword>
<keyword evidence="12" id="KW-1185">Reference proteome</keyword>
<evidence type="ECO:0000313" key="12">
    <source>
        <dbReference type="Proteomes" id="UP001552427"/>
    </source>
</evidence>
<keyword evidence="7" id="KW-0443">Lipid metabolism</keyword>
<dbReference type="Pfam" id="PF00781">
    <property type="entry name" value="DAGK_cat"/>
    <property type="match status" value="1"/>
</dbReference>
<evidence type="ECO:0000256" key="9">
    <source>
        <dbReference type="SAM" id="MobiDB-lite"/>
    </source>
</evidence>
<keyword evidence="8" id="KW-1208">Phospholipid metabolism</keyword>
<feature type="domain" description="DAGKc" evidence="10">
    <location>
        <begin position="1"/>
        <end position="128"/>
    </location>
</feature>
<comment type="similarity">
    <text evidence="2">Belongs to the diacylglycerol/lipid kinase family.</text>
</comment>
<keyword evidence="5 11" id="KW-0418">Kinase</keyword>
<dbReference type="RefSeq" id="WP_364460239.1">
    <property type="nucleotide sequence ID" value="NZ_JBFARM010000014.1"/>
</dbReference>
<evidence type="ECO:0000256" key="3">
    <source>
        <dbReference type="ARBA" id="ARBA00022679"/>
    </source>
</evidence>
<evidence type="ECO:0000313" key="11">
    <source>
        <dbReference type="EMBL" id="MEV4291521.1"/>
    </source>
</evidence>
<gene>
    <name evidence="11" type="ORF">AB0K40_38955</name>
</gene>
<evidence type="ECO:0000256" key="5">
    <source>
        <dbReference type="ARBA" id="ARBA00022777"/>
    </source>
</evidence>
<dbReference type="PANTHER" id="PTHR12358">
    <property type="entry name" value="SPHINGOSINE KINASE"/>
    <property type="match status" value="1"/>
</dbReference>
<protein>
    <submittedName>
        <fullName evidence="11">Diacylglycerol kinase family protein</fullName>
    </submittedName>
</protein>
<comment type="cofactor">
    <cofactor evidence="1">
        <name>Mg(2+)</name>
        <dbReference type="ChEBI" id="CHEBI:18420"/>
    </cofactor>
</comment>
<sequence>MARRLLAMGNPAAGGDDEATRRAVLGVLGGGADVVFRALERPDDLDRALAEHPDREPVVLGGDGTLHRVVAALLARGELERRPVGLIPMGTGNDLARTLGIPLDPEEAAHVVLDGTPRPLDLLVEDPPGENGRGGDASAPDVPGEDASDRSGPGQDAFDAGGPGAGAAGGSGGIVINAVHVGVGAEASRRATPLKPVLRRAAYAAGALLAGVRSKGWRLRVRVDGELVADGRRRVLMVGVGNGASIGGGTPLAPGARPDDGLTDVIVSYAVSPWGRLAYGVLLRLGRHPERDDVATFRGRAVVVEGEPVPANADGELCPPAPRRSWTLRPAAWRIVAPRS</sequence>
<keyword evidence="3" id="KW-0808">Transferase</keyword>
<dbReference type="InterPro" id="IPR050187">
    <property type="entry name" value="Lipid_Phosphate_FormReg"/>
</dbReference>
<evidence type="ECO:0000256" key="4">
    <source>
        <dbReference type="ARBA" id="ARBA00022741"/>
    </source>
</evidence>
<dbReference type="SMART" id="SM00046">
    <property type="entry name" value="DAGKc"/>
    <property type="match status" value="1"/>
</dbReference>
<dbReference type="Proteomes" id="UP001552427">
    <property type="component" value="Unassembled WGS sequence"/>
</dbReference>
<keyword evidence="6" id="KW-0067">ATP-binding</keyword>
<evidence type="ECO:0000256" key="2">
    <source>
        <dbReference type="ARBA" id="ARBA00005983"/>
    </source>
</evidence>
<dbReference type="GO" id="GO:0016301">
    <property type="term" value="F:kinase activity"/>
    <property type="evidence" value="ECO:0007669"/>
    <property type="project" value="UniProtKB-KW"/>
</dbReference>
<evidence type="ECO:0000256" key="8">
    <source>
        <dbReference type="ARBA" id="ARBA00023264"/>
    </source>
</evidence>
<dbReference type="PANTHER" id="PTHR12358:SF54">
    <property type="entry name" value="SPHINGOSINE KINASE RELATED PROTEIN"/>
    <property type="match status" value="1"/>
</dbReference>
<dbReference type="Gene3D" id="3.40.50.10330">
    <property type="entry name" value="Probable inorganic polyphosphate/atp-NAD kinase, domain 1"/>
    <property type="match status" value="1"/>
</dbReference>
<feature type="region of interest" description="Disordered" evidence="9">
    <location>
        <begin position="118"/>
        <end position="164"/>
    </location>
</feature>
<dbReference type="PROSITE" id="PS50146">
    <property type="entry name" value="DAGK"/>
    <property type="match status" value="1"/>
</dbReference>
<evidence type="ECO:0000259" key="10">
    <source>
        <dbReference type="PROSITE" id="PS50146"/>
    </source>
</evidence>
<dbReference type="InterPro" id="IPR001206">
    <property type="entry name" value="Diacylglycerol_kinase_cat_dom"/>
</dbReference>
<dbReference type="Pfam" id="PF19279">
    <property type="entry name" value="YegS_C"/>
    <property type="match status" value="1"/>
</dbReference>
<accession>A0ABV3HG42</accession>
<dbReference type="Gene3D" id="2.60.200.40">
    <property type="match status" value="1"/>
</dbReference>
<name>A0ABV3HG42_9ACTN</name>
<dbReference type="InterPro" id="IPR045540">
    <property type="entry name" value="YegS/DAGK_C"/>
</dbReference>
<proteinExistence type="inferred from homology"/>
<dbReference type="EMBL" id="JBFARM010000014">
    <property type="protein sequence ID" value="MEV4291521.1"/>
    <property type="molecule type" value="Genomic_DNA"/>
</dbReference>
<reference evidence="11 12" key="1">
    <citation type="submission" date="2024-06" db="EMBL/GenBank/DDBJ databases">
        <title>The Natural Products Discovery Center: Release of the First 8490 Sequenced Strains for Exploring Actinobacteria Biosynthetic Diversity.</title>
        <authorList>
            <person name="Kalkreuter E."/>
            <person name="Kautsar S.A."/>
            <person name="Yang D."/>
            <person name="Bader C.D."/>
            <person name="Teijaro C.N."/>
            <person name="Fluegel L."/>
            <person name="Davis C.M."/>
            <person name="Simpson J.R."/>
            <person name="Lauterbach L."/>
            <person name="Steele A.D."/>
            <person name="Gui C."/>
            <person name="Meng S."/>
            <person name="Li G."/>
            <person name="Viehrig K."/>
            <person name="Ye F."/>
            <person name="Su P."/>
            <person name="Kiefer A.F."/>
            <person name="Nichols A."/>
            <person name="Cepeda A.J."/>
            <person name="Yan W."/>
            <person name="Fan B."/>
            <person name="Jiang Y."/>
            <person name="Adhikari A."/>
            <person name="Zheng C.-J."/>
            <person name="Schuster L."/>
            <person name="Cowan T.M."/>
            <person name="Smanski M.J."/>
            <person name="Chevrette M.G."/>
            <person name="De Carvalho L.P.S."/>
            <person name="Shen B."/>
        </authorList>
    </citation>
    <scope>NUCLEOTIDE SEQUENCE [LARGE SCALE GENOMIC DNA]</scope>
    <source>
        <strain evidence="11 12">NPDC049574</strain>
    </source>
</reference>
<comment type="caution">
    <text evidence="11">The sequence shown here is derived from an EMBL/GenBank/DDBJ whole genome shotgun (WGS) entry which is preliminary data.</text>
</comment>
<keyword evidence="7" id="KW-0444">Lipid biosynthesis</keyword>
<dbReference type="SUPFAM" id="SSF111331">
    <property type="entry name" value="NAD kinase/diacylglycerol kinase-like"/>
    <property type="match status" value="1"/>
</dbReference>
<evidence type="ECO:0000256" key="1">
    <source>
        <dbReference type="ARBA" id="ARBA00001946"/>
    </source>
</evidence>
<dbReference type="InterPro" id="IPR017438">
    <property type="entry name" value="ATP-NAD_kinase_N"/>
</dbReference>
<organism evidence="11 12">
    <name type="scientific">Nonomuraea bangladeshensis</name>
    <dbReference type="NCBI Taxonomy" id="404385"/>
    <lineage>
        <taxon>Bacteria</taxon>
        <taxon>Bacillati</taxon>
        <taxon>Actinomycetota</taxon>
        <taxon>Actinomycetes</taxon>
        <taxon>Streptosporangiales</taxon>
        <taxon>Streptosporangiaceae</taxon>
        <taxon>Nonomuraea</taxon>
    </lineage>
</organism>
<evidence type="ECO:0000256" key="7">
    <source>
        <dbReference type="ARBA" id="ARBA00023209"/>
    </source>
</evidence>
<evidence type="ECO:0000256" key="6">
    <source>
        <dbReference type="ARBA" id="ARBA00022840"/>
    </source>
</evidence>